<dbReference type="Pfam" id="PF07298">
    <property type="entry name" value="NnrU"/>
    <property type="match status" value="1"/>
</dbReference>
<evidence type="ECO:0000256" key="2">
    <source>
        <dbReference type="ARBA" id="ARBA00022692"/>
    </source>
</evidence>
<proteinExistence type="predicted"/>
<feature type="domain" description="NnrU" evidence="6">
    <location>
        <begin position="3"/>
        <end position="176"/>
    </location>
</feature>
<keyword evidence="4 5" id="KW-0472">Membrane</keyword>
<keyword evidence="8" id="KW-1185">Reference proteome</keyword>
<dbReference type="GO" id="GO:0016020">
    <property type="term" value="C:membrane"/>
    <property type="evidence" value="ECO:0007669"/>
    <property type="project" value="UniProtKB-SubCell"/>
</dbReference>
<protein>
    <recommendedName>
        <fullName evidence="6">NnrU domain-containing protein</fullName>
    </recommendedName>
</protein>
<evidence type="ECO:0000313" key="8">
    <source>
        <dbReference type="Proteomes" id="UP000244911"/>
    </source>
</evidence>
<evidence type="ECO:0000259" key="6">
    <source>
        <dbReference type="Pfam" id="PF07298"/>
    </source>
</evidence>
<gene>
    <name evidence="7" type="ORF">ALP8811_02304</name>
</gene>
<dbReference type="OrthoDB" id="5293641at2"/>
<evidence type="ECO:0000256" key="5">
    <source>
        <dbReference type="SAM" id="Phobius"/>
    </source>
</evidence>
<keyword evidence="3 5" id="KW-1133">Transmembrane helix</keyword>
<dbReference type="Proteomes" id="UP000244911">
    <property type="component" value="Unassembled WGS sequence"/>
</dbReference>
<dbReference type="RefSeq" id="WP_108857222.1">
    <property type="nucleotide sequence ID" value="NZ_OMOI01000001.1"/>
</dbReference>
<dbReference type="AlphaFoldDB" id="A0A2R8AN17"/>
<name>A0A2R8AN17_9RHOB</name>
<evidence type="ECO:0000256" key="4">
    <source>
        <dbReference type="ARBA" id="ARBA00023136"/>
    </source>
</evidence>
<reference evidence="7 8" key="1">
    <citation type="submission" date="2018-03" db="EMBL/GenBank/DDBJ databases">
        <authorList>
            <person name="Keele B.F."/>
        </authorList>
    </citation>
    <scope>NUCLEOTIDE SEQUENCE [LARGE SCALE GENOMIC DNA]</scope>
    <source>
        <strain evidence="7 8">CECT 8811</strain>
    </source>
</reference>
<dbReference type="InterPro" id="IPR009915">
    <property type="entry name" value="NnrU_dom"/>
</dbReference>
<comment type="subcellular location">
    <subcellularLocation>
        <location evidence="1">Membrane</location>
        <topology evidence="1">Multi-pass membrane protein</topology>
    </subcellularLocation>
</comment>
<evidence type="ECO:0000256" key="3">
    <source>
        <dbReference type="ARBA" id="ARBA00022989"/>
    </source>
</evidence>
<dbReference type="EMBL" id="OMOI01000001">
    <property type="protein sequence ID" value="SPF77279.1"/>
    <property type="molecule type" value="Genomic_DNA"/>
</dbReference>
<feature type="transmembrane region" description="Helical" evidence="5">
    <location>
        <begin position="65"/>
        <end position="82"/>
    </location>
</feature>
<feature type="transmembrane region" description="Helical" evidence="5">
    <location>
        <begin position="32"/>
        <end position="53"/>
    </location>
</feature>
<evidence type="ECO:0000313" key="7">
    <source>
        <dbReference type="EMBL" id="SPF77279.1"/>
    </source>
</evidence>
<feature type="transmembrane region" description="Helical" evidence="5">
    <location>
        <begin position="102"/>
        <end position="135"/>
    </location>
</feature>
<evidence type="ECO:0000256" key="1">
    <source>
        <dbReference type="ARBA" id="ARBA00004141"/>
    </source>
</evidence>
<feature type="transmembrane region" description="Helical" evidence="5">
    <location>
        <begin position="155"/>
        <end position="175"/>
    </location>
</feature>
<sequence>MTLLIAGLALWYVGHFWKRALPRAHETMGSRAKGVSALLILIGIVFMVIGYRVMESHDLLDYPPALRHVNNLMVLFALYFTSPGPSKGALFYKMRHPMLTGFIIWAVAHIVVNPDLASMILFGALSIWAVLEIIVINRAEPDWQPNPKGTIAKDAMFFVASIVLLAIIGYIHGLIGPTPFGG</sequence>
<accession>A0A2R8AN17</accession>
<organism evidence="7 8">
    <name type="scientific">Aliiroseovarius pelagivivens</name>
    <dbReference type="NCBI Taxonomy" id="1639690"/>
    <lineage>
        <taxon>Bacteria</taxon>
        <taxon>Pseudomonadati</taxon>
        <taxon>Pseudomonadota</taxon>
        <taxon>Alphaproteobacteria</taxon>
        <taxon>Rhodobacterales</taxon>
        <taxon>Paracoccaceae</taxon>
        <taxon>Aliiroseovarius</taxon>
    </lineage>
</organism>
<keyword evidence="2 5" id="KW-0812">Transmembrane</keyword>